<organism evidence="9">
    <name type="scientific">Vibrio sp. HB236076</name>
    <dbReference type="NCBI Taxonomy" id="3232307"/>
    <lineage>
        <taxon>Bacteria</taxon>
        <taxon>Pseudomonadati</taxon>
        <taxon>Pseudomonadota</taxon>
        <taxon>Gammaproteobacteria</taxon>
        <taxon>Vibrionales</taxon>
        <taxon>Vibrionaceae</taxon>
        <taxon>Vibrio</taxon>
    </lineage>
</organism>
<dbReference type="InterPro" id="IPR051205">
    <property type="entry name" value="UbiH/COQ6_monooxygenase"/>
</dbReference>
<protein>
    <submittedName>
        <fullName evidence="9">2-octaprenyl-6-methoxyphenyl hydroxylase</fullName>
        <ecNumber evidence="9">1.14.13.-</ecNumber>
    </submittedName>
</protein>
<reference evidence="9" key="1">
    <citation type="submission" date="2024-07" db="EMBL/GenBank/DDBJ databases">
        <title>Genome Analysis of a Potential Novel Vibrio Species Secreting pH- and Thermo-stable Alginate Lyase and its Application in Producing Alginate Oligosaccharides.</title>
        <authorList>
            <person name="Huang H."/>
            <person name="Bao K."/>
        </authorList>
    </citation>
    <scope>NUCLEOTIDE SEQUENCE</scope>
    <source>
        <strain evidence="9">HB236076</strain>
    </source>
</reference>
<sequence>MKHYDIVISGGAMAGSTLALGLAHLDKQHRKIAIVESFEISDSHPGFDARCIALSHGTVNLLKKYQLWSEIEPHATAIERIHVSEQGRLAMTDIDAQQERVDALGHVVELQVIGRLLRQRLDQCANIDFLCPNQIVGLDRHPDSLTLELDDGQQLVTSLLVAADGGQSKVAELCRLPADEEDFKQHAIIANVSTDTPHAGCAFERFTPQGPIALLPMSENRLSLVWCMPPDIAAQRLDLDNKAFLQQLQKEFGWRLGRFEQVGQRHCYPLVLKQRHAFTSHRVVCVGNAAQALHPIAGQGFNLGIRDVASLIEELLSSEDFGSASLLQRYQQRRIKDKQSTVGLTRNLVHLFSNDLPLMRLGRDIGLVALDKLPGIKHPLLTLTLGRGDR</sequence>
<evidence type="ECO:0000256" key="6">
    <source>
        <dbReference type="ARBA" id="ARBA00023002"/>
    </source>
</evidence>
<dbReference type="NCBIfam" id="TIGR01984">
    <property type="entry name" value="UbiH"/>
    <property type="match status" value="1"/>
</dbReference>
<dbReference type="NCBIfam" id="TIGR01988">
    <property type="entry name" value="Ubi-OHases"/>
    <property type="match status" value="1"/>
</dbReference>
<feature type="domain" description="FAD-binding" evidence="8">
    <location>
        <begin position="4"/>
        <end position="336"/>
    </location>
</feature>
<dbReference type="RefSeq" id="WP_306100555.1">
    <property type="nucleotide sequence ID" value="NZ_CP162601.1"/>
</dbReference>
<dbReference type="GO" id="GO:0006744">
    <property type="term" value="P:ubiquinone biosynthetic process"/>
    <property type="evidence" value="ECO:0007669"/>
    <property type="project" value="InterPro"/>
</dbReference>
<dbReference type="InterPro" id="IPR018168">
    <property type="entry name" value="Ubi_Hdrlase_CS"/>
</dbReference>
<evidence type="ECO:0000313" key="9">
    <source>
        <dbReference type="EMBL" id="XDK24793.1"/>
    </source>
</evidence>
<dbReference type="Gene3D" id="3.50.50.60">
    <property type="entry name" value="FAD/NAD(P)-binding domain"/>
    <property type="match status" value="2"/>
</dbReference>
<evidence type="ECO:0000256" key="3">
    <source>
        <dbReference type="ARBA" id="ARBA00005349"/>
    </source>
</evidence>
<dbReference type="Pfam" id="PF01494">
    <property type="entry name" value="FAD_binding_3"/>
    <property type="match status" value="1"/>
</dbReference>
<comment type="cofactor">
    <cofactor evidence="1">
        <name>FAD</name>
        <dbReference type="ChEBI" id="CHEBI:57692"/>
    </cofactor>
</comment>
<dbReference type="AlphaFoldDB" id="A0AB39HCJ1"/>
<dbReference type="GO" id="GO:0071949">
    <property type="term" value="F:FAD binding"/>
    <property type="evidence" value="ECO:0007669"/>
    <property type="project" value="InterPro"/>
</dbReference>
<dbReference type="InterPro" id="IPR036188">
    <property type="entry name" value="FAD/NAD-bd_sf"/>
</dbReference>
<dbReference type="KEGG" id="vih:AB0763_11450"/>
<evidence type="ECO:0000256" key="2">
    <source>
        <dbReference type="ARBA" id="ARBA00004749"/>
    </source>
</evidence>
<dbReference type="GO" id="GO:0008681">
    <property type="term" value="F:2-octaprenyl-6-methoxyphenol hydroxylase activity"/>
    <property type="evidence" value="ECO:0007669"/>
    <property type="project" value="InterPro"/>
</dbReference>
<evidence type="ECO:0000256" key="1">
    <source>
        <dbReference type="ARBA" id="ARBA00001974"/>
    </source>
</evidence>
<proteinExistence type="inferred from homology"/>
<gene>
    <name evidence="9" type="primary">ubiH</name>
    <name evidence="9" type="synonym">visB</name>
    <name evidence="9" type="ORF">AB0763_11450</name>
</gene>
<name>A0AB39HCJ1_9VIBR</name>
<keyword evidence="7" id="KW-0503">Monooxygenase</keyword>
<dbReference type="InterPro" id="IPR011295">
    <property type="entry name" value="UbiH"/>
</dbReference>
<dbReference type="SUPFAM" id="SSF51905">
    <property type="entry name" value="FAD/NAD(P)-binding domain"/>
    <property type="match status" value="1"/>
</dbReference>
<dbReference type="PROSITE" id="PS01304">
    <property type="entry name" value="UBIH"/>
    <property type="match status" value="1"/>
</dbReference>
<evidence type="ECO:0000256" key="7">
    <source>
        <dbReference type="ARBA" id="ARBA00023033"/>
    </source>
</evidence>
<evidence type="ECO:0000256" key="5">
    <source>
        <dbReference type="ARBA" id="ARBA00022827"/>
    </source>
</evidence>
<dbReference type="EC" id="1.14.13.-" evidence="9"/>
<dbReference type="NCBIfam" id="NF004356">
    <property type="entry name" value="PRK05732.1"/>
    <property type="match status" value="1"/>
</dbReference>
<dbReference type="InterPro" id="IPR002938">
    <property type="entry name" value="FAD-bd"/>
</dbReference>
<dbReference type="EMBL" id="CP162601">
    <property type="protein sequence ID" value="XDK24793.1"/>
    <property type="molecule type" value="Genomic_DNA"/>
</dbReference>
<dbReference type="PANTHER" id="PTHR43876:SF8">
    <property type="entry name" value="2-OCTAPRENYL-6-METHOXYPHENOL HYDROXYLASE"/>
    <property type="match status" value="1"/>
</dbReference>
<keyword evidence="4" id="KW-0285">Flavoprotein</keyword>
<keyword evidence="6 9" id="KW-0560">Oxidoreductase</keyword>
<comment type="pathway">
    <text evidence="2">Cofactor biosynthesis; ubiquinone biosynthesis.</text>
</comment>
<comment type="similarity">
    <text evidence="3">Belongs to the UbiH/COQ6 family.</text>
</comment>
<dbReference type="PANTHER" id="PTHR43876">
    <property type="entry name" value="UBIQUINONE BIOSYNTHESIS MONOOXYGENASE COQ6, MITOCHONDRIAL"/>
    <property type="match status" value="1"/>
</dbReference>
<accession>A0AB39HCJ1</accession>
<evidence type="ECO:0000259" key="8">
    <source>
        <dbReference type="Pfam" id="PF01494"/>
    </source>
</evidence>
<dbReference type="PRINTS" id="PR00420">
    <property type="entry name" value="RNGMNOXGNASE"/>
</dbReference>
<keyword evidence="5" id="KW-0274">FAD</keyword>
<dbReference type="InterPro" id="IPR010971">
    <property type="entry name" value="UbiH/COQ6"/>
</dbReference>
<evidence type="ECO:0000256" key="4">
    <source>
        <dbReference type="ARBA" id="ARBA00022630"/>
    </source>
</evidence>